<dbReference type="EMBL" id="FZON01000090">
    <property type="protein sequence ID" value="SNT29556.1"/>
    <property type="molecule type" value="Genomic_DNA"/>
</dbReference>
<keyword evidence="1" id="KW-0732">Signal</keyword>
<dbReference type="AlphaFoldDB" id="A0A239LFY9"/>
<evidence type="ECO:0000256" key="1">
    <source>
        <dbReference type="SAM" id="SignalP"/>
    </source>
</evidence>
<proteinExistence type="predicted"/>
<protein>
    <submittedName>
        <fullName evidence="2">Uncharacterized protein</fullName>
    </submittedName>
</protein>
<dbReference type="Proteomes" id="UP000198440">
    <property type="component" value="Unassembled WGS sequence"/>
</dbReference>
<accession>A0A239LFY9</accession>
<sequence>MNHILSASLGLCLAAFSPLAVQADITRGCNVVIFSSNSNFVPTHRTLAEIKTQGSCRNKSEANKCRSRAYNAGKSCVNDLWAARWTHSVPLSCKTLSGGRTGARLVWNGIIAQLPNGNNSLKDRIEFESCCRADRLQGSDTVHVKWVATGDKGCGPSRSGNKSFFGGSTFEAEYGVNCTSLREAGLCGTPTRTNK</sequence>
<dbReference type="OrthoDB" id="9957948at2"/>
<feature type="chain" id="PRO_5012331100" evidence="1">
    <location>
        <begin position="24"/>
        <end position="195"/>
    </location>
</feature>
<reference evidence="2 3" key="1">
    <citation type="submission" date="2017-06" db="EMBL/GenBank/DDBJ databases">
        <authorList>
            <person name="Kim H.J."/>
            <person name="Triplett B.A."/>
        </authorList>
    </citation>
    <scope>NUCLEOTIDE SEQUENCE [LARGE SCALE GENOMIC DNA]</scope>
    <source>
        <strain evidence="2 3">DSM 11445</strain>
    </source>
</reference>
<gene>
    <name evidence="2" type="ORF">SAMN04488078_109010</name>
</gene>
<evidence type="ECO:0000313" key="3">
    <source>
        <dbReference type="Proteomes" id="UP000198440"/>
    </source>
</evidence>
<name>A0A239LFY9_9RHOB</name>
<evidence type="ECO:0000313" key="2">
    <source>
        <dbReference type="EMBL" id="SNT29556.1"/>
    </source>
</evidence>
<organism evidence="2 3">
    <name type="scientific">Antarctobacter heliothermus</name>
    <dbReference type="NCBI Taxonomy" id="74033"/>
    <lineage>
        <taxon>Bacteria</taxon>
        <taxon>Pseudomonadati</taxon>
        <taxon>Pseudomonadota</taxon>
        <taxon>Alphaproteobacteria</taxon>
        <taxon>Rhodobacterales</taxon>
        <taxon>Roseobacteraceae</taxon>
        <taxon>Antarctobacter</taxon>
    </lineage>
</organism>
<dbReference type="RefSeq" id="WP_141135967.1">
    <property type="nucleotide sequence ID" value="NZ_FZON01000090.1"/>
</dbReference>
<feature type="signal peptide" evidence="1">
    <location>
        <begin position="1"/>
        <end position="23"/>
    </location>
</feature>